<comment type="subunit">
    <text evidence="5">Monomer.</text>
</comment>
<proteinExistence type="inferred from homology"/>
<dbReference type="Pfam" id="PF01263">
    <property type="entry name" value="Aldose_epim"/>
    <property type="match status" value="1"/>
</dbReference>
<dbReference type="InterPro" id="IPR015443">
    <property type="entry name" value="Aldose_1-epimerase"/>
</dbReference>
<evidence type="ECO:0000256" key="6">
    <source>
        <dbReference type="ARBA" id="ARBA00013185"/>
    </source>
</evidence>
<dbReference type="PANTHER" id="PTHR10091:SF0">
    <property type="entry name" value="GALACTOSE MUTAROTASE"/>
    <property type="match status" value="1"/>
</dbReference>
<dbReference type="EC" id="5.1.3.3" evidence="6 11"/>
<evidence type="ECO:0000256" key="14">
    <source>
        <dbReference type="PIRSR" id="PIRSR005096-3"/>
    </source>
</evidence>
<evidence type="ECO:0000256" key="7">
    <source>
        <dbReference type="ARBA" id="ARBA00014165"/>
    </source>
</evidence>
<evidence type="ECO:0000256" key="9">
    <source>
        <dbReference type="ARBA" id="ARBA00023235"/>
    </source>
</evidence>
<comment type="caution">
    <text evidence="15">The sequence shown here is derived from an EMBL/GenBank/DDBJ whole genome shotgun (WGS) entry which is preliminary data.</text>
</comment>
<evidence type="ECO:0000256" key="8">
    <source>
        <dbReference type="ARBA" id="ARBA00022837"/>
    </source>
</evidence>
<evidence type="ECO:0000313" key="15">
    <source>
        <dbReference type="EMBL" id="MCP9200965.1"/>
    </source>
</evidence>
<comment type="cofactor">
    <cofactor evidence="2">
        <name>Ca(2+)</name>
        <dbReference type="ChEBI" id="CHEBI:29108"/>
    </cofactor>
</comment>
<evidence type="ECO:0000256" key="2">
    <source>
        <dbReference type="ARBA" id="ARBA00001913"/>
    </source>
</evidence>
<reference evidence="15" key="1">
    <citation type="submission" date="2022-07" db="EMBL/GenBank/DDBJ databases">
        <title>Gramela sediminis sp. nov., isolated from deep-sea sediment of the Indian Ocean.</title>
        <authorList>
            <person name="Shi H."/>
        </authorList>
    </citation>
    <scope>NUCLEOTIDE SEQUENCE</scope>
    <source>
        <strain evidence="15">GC03-9</strain>
    </source>
</reference>
<evidence type="ECO:0000256" key="10">
    <source>
        <dbReference type="ARBA" id="ARBA00023277"/>
    </source>
</evidence>
<comment type="catalytic activity">
    <reaction evidence="1 11">
        <text>alpha-D-glucose = beta-D-glucose</text>
        <dbReference type="Rhea" id="RHEA:10264"/>
        <dbReference type="ChEBI" id="CHEBI:15903"/>
        <dbReference type="ChEBI" id="CHEBI:17925"/>
        <dbReference type="EC" id="5.1.3.3"/>
    </reaction>
</comment>
<protein>
    <recommendedName>
        <fullName evidence="7 11">Aldose 1-epimerase</fullName>
        <ecNumber evidence="6 11">5.1.3.3</ecNumber>
    </recommendedName>
</protein>
<dbReference type="GO" id="GO:0033499">
    <property type="term" value="P:galactose catabolic process via UDP-galactose, Leloir pathway"/>
    <property type="evidence" value="ECO:0007669"/>
    <property type="project" value="TreeGrafter"/>
</dbReference>
<dbReference type="InterPro" id="IPR018052">
    <property type="entry name" value="Ald1_epimerase_CS"/>
</dbReference>
<feature type="active site" description="Proton acceptor" evidence="12">
    <location>
        <position position="295"/>
    </location>
</feature>
<dbReference type="InterPro" id="IPR008183">
    <property type="entry name" value="Aldose_1/G6P_1-epimerase"/>
</dbReference>
<gene>
    <name evidence="15" type="ORF">MKO06_13685</name>
</gene>
<evidence type="ECO:0000256" key="12">
    <source>
        <dbReference type="PIRSR" id="PIRSR005096-1"/>
    </source>
</evidence>
<feature type="active site" description="Proton donor" evidence="12">
    <location>
        <position position="176"/>
    </location>
</feature>
<dbReference type="RefSeq" id="WP_241552636.1">
    <property type="nucleotide sequence ID" value="NZ_JANCNS010000003.1"/>
</dbReference>
<keyword evidence="10 11" id="KW-0119">Carbohydrate metabolism</keyword>
<evidence type="ECO:0000256" key="4">
    <source>
        <dbReference type="ARBA" id="ARBA00006206"/>
    </source>
</evidence>
<dbReference type="Gene3D" id="2.70.98.10">
    <property type="match status" value="1"/>
</dbReference>
<dbReference type="GO" id="GO:0006006">
    <property type="term" value="P:glucose metabolic process"/>
    <property type="evidence" value="ECO:0007669"/>
    <property type="project" value="TreeGrafter"/>
</dbReference>
<comment type="pathway">
    <text evidence="3 11">Carbohydrate metabolism; hexose metabolism.</text>
</comment>
<dbReference type="PIRSF" id="PIRSF005096">
    <property type="entry name" value="GALM"/>
    <property type="match status" value="1"/>
</dbReference>
<keyword evidence="9 11" id="KW-0413">Isomerase</keyword>
<comment type="similarity">
    <text evidence="4 11">Belongs to the aldose epimerase family.</text>
</comment>
<dbReference type="InterPro" id="IPR011013">
    <property type="entry name" value="Gal_mutarotase_sf_dom"/>
</dbReference>
<dbReference type="SUPFAM" id="SSF74650">
    <property type="entry name" value="Galactose mutarotase-like"/>
    <property type="match status" value="1"/>
</dbReference>
<evidence type="ECO:0000256" key="1">
    <source>
        <dbReference type="ARBA" id="ARBA00001614"/>
    </source>
</evidence>
<dbReference type="AlphaFoldDB" id="A0A9X2RCL9"/>
<dbReference type="InterPro" id="IPR047215">
    <property type="entry name" value="Galactose_mutarotase-like"/>
</dbReference>
<sequence>MNSIEPSQLKLTRLVNSRKSSLKILNFGATIFSFKMRSRDSKHLELVVGPQEVEDFLKSEYYDANQCFGASIGRYAGRIANGSFSLGEDEFELYQKDGVHLHGGKQGFQYKIWEIEEVTEGPDPSVKLSYFSEHLEEGYPGNLKVMVSFTLTENDEIKVNYSATTDRETVVNLTNHVYWNLNGGGSVSDHFLQIDSAKILQLDDKNLPTGNLENLKDHPKSFMENRLIGNRKLDDVFVIDNSRENAASLFAPLSGVKMNMHSDQPVLVVYVPEKLPQEWNYKSPVDSKFPAIALEAQNYPDAPNYRNFPSSELRPGETYQNEIVFSFSLR</sequence>
<organism evidence="15 16">
    <name type="scientific">Christiangramia oceanisediminis</name>
    <dbReference type="NCBI Taxonomy" id="2920386"/>
    <lineage>
        <taxon>Bacteria</taxon>
        <taxon>Pseudomonadati</taxon>
        <taxon>Bacteroidota</taxon>
        <taxon>Flavobacteriia</taxon>
        <taxon>Flavobacteriales</taxon>
        <taxon>Flavobacteriaceae</taxon>
        <taxon>Christiangramia</taxon>
    </lineage>
</organism>
<name>A0A9X2RCL9_9FLAO</name>
<dbReference type="Proteomes" id="UP001155280">
    <property type="component" value="Unassembled WGS sequence"/>
</dbReference>
<dbReference type="PANTHER" id="PTHR10091">
    <property type="entry name" value="ALDOSE-1-EPIMERASE"/>
    <property type="match status" value="1"/>
</dbReference>
<dbReference type="GO" id="GO:0004034">
    <property type="term" value="F:aldose 1-epimerase activity"/>
    <property type="evidence" value="ECO:0007669"/>
    <property type="project" value="UniProtKB-EC"/>
</dbReference>
<dbReference type="GO" id="GO:0030246">
    <property type="term" value="F:carbohydrate binding"/>
    <property type="evidence" value="ECO:0007669"/>
    <property type="project" value="InterPro"/>
</dbReference>
<evidence type="ECO:0000256" key="5">
    <source>
        <dbReference type="ARBA" id="ARBA00011245"/>
    </source>
</evidence>
<feature type="binding site" evidence="13">
    <location>
        <position position="234"/>
    </location>
    <ligand>
        <name>beta-D-galactose</name>
        <dbReference type="ChEBI" id="CHEBI:27667"/>
    </ligand>
</feature>
<dbReference type="CDD" id="cd09019">
    <property type="entry name" value="galactose_mutarotase_like"/>
    <property type="match status" value="1"/>
</dbReference>
<dbReference type="PROSITE" id="PS00545">
    <property type="entry name" value="ALDOSE_1_EPIMERASE"/>
    <property type="match status" value="1"/>
</dbReference>
<evidence type="ECO:0000256" key="13">
    <source>
        <dbReference type="PIRSR" id="PIRSR005096-2"/>
    </source>
</evidence>
<evidence type="ECO:0000313" key="16">
    <source>
        <dbReference type="Proteomes" id="UP001155280"/>
    </source>
</evidence>
<keyword evidence="16" id="KW-1185">Reference proteome</keyword>
<dbReference type="InterPro" id="IPR014718">
    <property type="entry name" value="GH-type_carb-bd"/>
</dbReference>
<evidence type="ECO:0000256" key="3">
    <source>
        <dbReference type="ARBA" id="ARBA00005028"/>
    </source>
</evidence>
<evidence type="ECO:0000256" key="11">
    <source>
        <dbReference type="PIRNR" id="PIRNR005096"/>
    </source>
</evidence>
<feature type="binding site" evidence="14">
    <location>
        <begin position="176"/>
        <end position="178"/>
    </location>
    <ligand>
        <name>beta-D-galactose</name>
        <dbReference type="ChEBI" id="CHEBI:27667"/>
    </ligand>
</feature>
<accession>A0A9X2RCL9</accession>
<keyword evidence="8" id="KW-0106">Calcium</keyword>
<dbReference type="EMBL" id="JANCNS010000003">
    <property type="protein sequence ID" value="MCP9200965.1"/>
    <property type="molecule type" value="Genomic_DNA"/>
</dbReference>